<sequence length="116" mass="12549">MRTGALRFALLLALALGVVLMHHVPAQHDAHHPQHSAAAHAQVEISDDSAAPDGHGALHLCLAVAASFLALLAPRLRLLLGTIAEMLLPRLRRTLERARPPDPLPRRLAALCVLRR</sequence>
<reference evidence="2 3" key="1">
    <citation type="submission" date="2023-10" db="EMBL/GenBank/DDBJ databases">
        <title>Saccharopolyspora sp. nov., isolated from mangrove soil.</title>
        <authorList>
            <person name="Lu Y."/>
            <person name="Liu W."/>
        </authorList>
    </citation>
    <scope>NUCLEOTIDE SEQUENCE [LARGE SCALE GENOMIC DNA]</scope>
    <source>
        <strain evidence="2 3">S2-29</strain>
    </source>
</reference>
<organism evidence="2 3">
    <name type="scientific">Saccharopolyspora mangrovi</name>
    <dbReference type="NCBI Taxonomy" id="3082379"/>
    <lineage>
        <taxon>Bacteria</taxon>
        <taxon>Bacillati</taxon>
        <taxon>Actinomycetota</taxon>
        <taxon>Actinomycetes</taxon>
        <taxon>Pseudonocardiales</taxon>
        <taxon>Pseudonocardiaceae</taxon>
        <taxon>Saccharopolyspora</taxon>
    </lineage>
</organism>
<evidence type="ECO:0000313" key="3">
    <source>
        <dbReference type="Proteomes" id="UP001327093"/>
    </source>
</evidence>
<evidence type="ECO:0000256" key="1">
    <source>
        <dbReference type="SAM" id="Phobius"/>
    </source>
</evidence>
<keyword evidence="1" id="KW-0812">Transmembrane</keyword>
<dbReference type="RefSeq" id="WP_324268669.1">
    <property type="nucleotide sequence ID" value="NZ_JAWLNX010000026.1"/>
</dbReference>
<dbReference type="EMBL" id="JAWLNX010000026">
    <property type="protein sequence ID" value="MEB3371231.1"/>
    <property type="molecule type" value="Genomic_DNA"/>
</dbReference>
<comment type="caution">
    <text evidence="2">The sequence shown here is derived from an EMBL/GenBank/DDBJ whole genome shotgun (WGS) entry which is preliminary data.</text>
</comment>
<dbReference type="Proteomes" id="UP001327093">
    <property type="component" value="Unassembled WGS sequence"/>
</dbReference>
<feature type="transmembrane region" description="Helical" evidence="1">
    <location>
        <begin position="54"/>
        <end position="73"/>
    </location>
</feature>
<keyword evidence="1" id="KW-1133">Transmembrane helix</keyword>
<evidence type="ECO:0008006" key="4">
    <source>
        <dbReference type="Google" id="ProtNLM"/>
    </source>
</evidence>
<protein>
    <recommendedName>
        <fullName evidence="4">DUF2946 domain-containing protein</fullName>
    </recommendedName>
</protein>
<keyword evidence="3" id="KW-1185">Reference proteome</keyword>
<proteinExistence type="predicted"/>
<evidence type="ECO:0000313" key="2">
    <source>
        <dbReference type="EMBL" id="MEB3371231.1"/>
    </source>
</evidence>
<name>A0ABU6AI43_9PSEU</name>
<accession>A0ABU6AI43</accession>
<gene>
    <name evidence="2" type="ORF">R4I43_27870</name>
</gene>
<keyword evidence="1" id="KW-0472">Membrane</keyword>